<dbReference type="CDD" id="cd16628">
    <property type="entry name" value="RING-HC_RBR_RNF14"/>
    <property type="match status" value="1"/>
</dbReference>
<dbReference type="Gene3D" id="3.30.40.10">
    <property type="entry name" value="Zinc/RING finger domain, C3HC4 (zinc finger)"/>
    <property type="match status" value="1"/>
</dbReference>
<keyword evidence="3" id="KW-0862">Zinc</keyword>
<dbReference type="AlphaFoldDB" id="A0A507CX12"/>
<dbReference type="SMART" id="SM00184">
    <property type="entry name" value="RING"/>
    <property type="match status" value="1"/>
</dbReference>
<dbReference type="PANTHER" id="PTHR15921">
    <property type="entry name" value="PRE-MRNA CLEAVAGE COMPLEX II"/>
    <property type="match status" value="1"/>
</dbReference>
<dbReference type="InterPro" id="IPR047415">
    <property type="entry name" value="Pcf11_CID"/>
</dbReference>
<dbReference type="Gene3D" id="1.25.40.90">
    <property type="match status" value="1"/>
</dbReference>
<dbReference type="GO" id="GO:0005737">
    <property type="term" value="C:cytoplasm"/>
    <property type="evidence" value="ECO:0007669"/>
    <property type="project" value="TreeGrafter"/>
</dbReference>
<dbReference type="PROSITE" id="PS50908">
    <property type="entry name" value="RWD"/>
    <property type="match status" value="1"/>
</dbReference>
<dbReference type="EMBL" id="QEAP01001544">
    <property type="protein sequence ID" value="TPX43648.1"/>
    <property type="molecule type" value="Genomic_DNA"/>
</dbReference>
<evidence type="ECO:0000313" key="9">
    <source>
        <dbReference type="EMBL" id="TPX43648.1"/>
    </source>
</evidence>
<dbReference type="InterPro" id="IPR017907">
    <property type="entry name" value="Znf_RING_CS"/>
</dbReference>
<gene>
    <name evidence="9" type="ORF">CcCBS67573_g10446</name>
</gene>
<keyword evidence="10" id="KW-1185">Reference proteome</keyword>
<dbReference type="SMART" id="SM00582">
    <property type="entry name" value="RPR"/>
    <property type="match status" value="1"/>
</dbReference>
<evidence type="ECO:0000256" key="5">
    <source>
        <dbReference type="SAM" id="MobiDB-lite"/>
    </source>
</evidence>
<feature type="domain" description="RING-type" evidence="6">
    <location>
        <begin position="120"/>
        <end position="166"/>
    </location>
</feature>
<feature type="compositionally biased region" description="Pro residues" evidence="5">
    <location>
        <begin position="499"/>
        <end position="513"/>
    </location>
</feature>
<dbReference type="GO" id="GO:0003729">
    <property type="term" value="F:mRNA binding"/>
    <property type="evidence" value="ECO:0007669"/>
    <property type="project" value="InterPro"/>
</dbReference>
<dbReference type="SUPFAM" id="SSF57850">
    <property type="entry name" value="RING/U-box"/>
    <property type="match status" value="1"/>
</dbReference>
<evidence type="ECO:0000256" key="4">
    <source>
        <dbReference type="PROSITE-ProRule" id="PRU00175"/>
    </source>
</evidence>
<evidence type="ECO:0000256" key="1">
    <source>
        <dbReference type="ARBA" id="ARBA00022723"/>
    </source>
</evidence>
<evidence type="ECO:0000256" key="3">
    <source>
        <dbReference type="ARBA" id="ARBA00022833"/>
    </source>
</evidence>
<feature type="domain" description="RWD" evidence="7">
    <location>
        <begin position="1"/>
        <end position="75"/>
    </location>
</feature>
<dbReference type="GO" id="GO:0031124">
    <property type="term" value="P:mRNA 3'-end processing"/>
    <property type="evidence" value="ECO:0007669"/>
    <property type="project" value="InterPro"/>
</dbReference>
<protein>
    <recommendedName>
        <fullName evidence="11">RING-type domain-containing protein</fullName>
    </recommendedName>
</protein>
<keyword evidence="2 4" id="KW-0863">Zinc-finger</keyword>
<dbReference type="FunFam" id="1.25.40.90:FF:000016">
    <property type="entry name" value="mRNA cleavage factor complex component Pcf11"/>
    <property type="match status" value="1"/>
</dbReference>
<feature type="region of interest" description="Disordered" evidence="5">
    <location>
        <begin position="453"/>
        <end position="513"/>
    </location>
</feature>
<dbReference type="GO" id="GO:0005849">
    <property type="term" value="C:mRNA cleavage factor complex"/>
    <property type="evidence" value="ECO:0007669"/>
    <property type="project" value="TreeGrafter"/>
</dbReference>
<dbReference type="OrthoDB" id="2129491at2759"/>
<dbReference type="InterPro" id="IPR006569">
    <property type="entry name" value="CID_dom"/>
</dbReference>
<feature type="compositionally biased region" description="Low complexity" evidence="5">
    <location>
        <begin position="476"/>
        <end position="489"/>
    </location>
</feature>
<accession>A0A507CX12</accession>
<dbReference type="Pfam" id="PF04818">
    <property type="entry name" value="CID"/>
    <property type="match status" value="1"/>
</dbReference>
<dbReference type="InterPro" id="IPR045154">
    <property type="entry name" value="PCF11-like"/>
</dbReference>
<evidence type="ECO:0000259" key="7">
    <source>
        <dbReference type="PROSITE" id="PS50908"/>
    </source>
</evidence>
<dbReference type="CDD" id="cd16982">
    <property type="entry name" value="CID_Pcf11"/>
    <property type="match status" value="1"/>
</dbReference>
<dbReference type="PANTHER" id="PTHR15921:SF3">
    <property type="entry name" value="PRE-MRNA CLEAVAGE COMPLEX 2 PROTEIN PCF11"/>
    <property type="match status" value="1"/>
</dbReference>
<dbReference type="InterPro" id="IPR008942">
    <property type="entry name" value="ENTH_VHS"/>
</dbReference>
<organism evidence="9 10">
    <name type="scientific">Chytriomyces confervae</name>
    <dbReference type="NCBI Taxonomy" id="246404"/>
    <lineage>
        <taxon>Eukaryota</taxon>
        <taxon>Fungi</taxon>
        <taxon>Fungi incertae sedis</taxon>
        <taxon>Chytridiomycota</taxon>
        <taxon>Chytridiomycota incertae sedis</taxon>
        <taxon>Chytridiomycetes</taxon>
        <taxon>Chytridiales</taxon>
        <taxon>Chytriomycetaceae</taxon>
        <taxon>Chytriomyces</taxon>
    </lineage>
</organism>
<dbReference type="InterPro" id="IPR031128">
    <property type="entry name" value="RNF14_RING-HC_Zfn"/>
</dbReference>
<dbReference type="CDD" id="cd23820">
    <property type="entry name" value="RWD_RNF14"/>
    <property type="match status" value="1"/>
</dbReference>
<comment type="caution">
    <text evidence="9">The sequence shown here is derived from an EMBL/GenBank/DDBJ whole genome shotgun (WGS) entry which is preliminary data.</text>
</comment>
<evidence type="ECO:0000259" key="6">
    <source>
        <dbReference type="PROSITE" id="PS50089"/>
    </source>
</evidence>
<dbReference type="SUPFAM" id="SSF54495">
    <property type="entry name" value="UBC-like"/>
    <property type="match status" value="1"/>
</dbReference>
<dbReference type="PROSITE" id="PS00518">
    <property type="entry name" value="ZF_RING_1"/>
    <property type="match status" value="1"/>
</dbReference>
<sequence length="678" mass="74250">MSHRIRSLPPISLLFALPSAYPSHAPPSLAVAADWLSHKQRQLLTNRLVSIGSNSTNCPILFELVCFIQSESAQFLSLVDTVNNTISLDKDSNDSNTIETILEHDRKHRDQLFANETITCGICLDSKLGANSFRFSTCGHAYCKVCLVDYFTIHITEKNVVQVTCPSSSCKKEPNAASRNASVSSVQPLPPHTLTVLLPAPLIEKYESLLKMHGLLQKPNLTYCPRQTCQAPTLKDPDEEKYASYCPIRHLSALAEEYRKADESQRRVLEIKYGKKAFVKAILEIDEDELNGLWMKENTQACPKCRAMPTMEVHRSYRESIAELTFNSRPIITSLTIIAGENLAHANVIVDVIEAQLRNVAPNMKLPILYLMDSICKNIGPVYSSLFSRNLFASFSNAYAAVSPADKEKFRKVVNTWKLADPKTGGGRPLFGAQLTGQLEAFMMTCGIGGGGGGGSYSGSQQNTPGGSRPPRANVSRPPQQSRQQIPPQGYQSSNRQPQRPPPQAFTTPAPPRPALSVSSIILQQQIQALLSQKQNAVLLNARDTASRDQISILTQLLVHVGSASLSDSDLQTISQSLTSMMQPAQSPNLMLPVAAPPAIPALQSIAPLVFPTNVMGSSMIPGYSNRDSNYATVKLEDRYAPRNNGNSASKADPSKKVDLIQVKLTNADINRFLKLLS</sequence>
<dbReference type="InterPro" id="IPR013083">
    <property type="entry name" value="Znf_RING/FYVE/PHD"/>
</dbReference>
<dbReference type="PROSITE" id="PS51391">
    <property type="entry name" value="CID"/>
    <property type="match status" value="1"/>
</dbReference>
<keyword evidence="1" id="KW-0479">Metal-binding</keyword>
<feature type="domain" description="CID" evidence="8">
    <location>
        <begin position="309"/>
        <end position="447"/>
    </location>
</feature>
<dbReference type="GO" id="GO:0008270">
    <property type="term" value="F:zinc ion binding"/>
    <property type="evidence" value="ECO:0007669"/>
    <property type="project" value="UniProtKB-KW"/>
</dbReference>
<evidence type="ECO:0008006" key="11">
    <source>
        <dbReference type="Google" id="ProtNLM"/>
    </source>
</evidence>
<dbReference type="Pfam" id="PF05773">
    <property type="entry name" value="RWD"/>
    <property type="match status" value="1"/>
</dbReference>
<reference evidence="9 10" key="1">
    <citation type="journal article" date="2019" name="Sci. Rep.">
        <title>Comparative genomics of chytrid fungi reveal insights into the obligate biotrophic and pathogenic lifestyle of Synchytrium endobioticum.</title>
        <authorList>
            <person name="van de Vossenberg B.T.L.H."/>
            <person name="Warris S."/>
            <person name="Nguyen H.D.T."/>
            <person name="van Gent-Pelzer M.P.E."/>
            <person name="Joly D.L."/>
            <person name="van de Geest H.C."/>
            <person name="Bonants P.J.M."/>
            <person name="Smith D.S."/>
            <person name="Levesque C.A."/>
            <person name="van der Lee T.A.J."/>
        </authorList>
    </citation>
    <scope>NUCLEOTIDE SEQUENCE [LARGE SCALE GENOMIC DNA]</scope>
    <source>
        <strain evidence="9 10">CBS 675.73</strain>
    </source>
</reference>
<dbReference type="SUPFAM" id="SSF48464">
    <property type="entry name" value="ENTH/VHS domain"/>
    <property type="match status" value="1"/>
</dbReference>
<dbReference type="InterPro" id="IPR006575">
    <property type="entry name" value="RWD_dom"/>
</dbReference>
<evidence type="ECO:0000259" key="8">
    <source>
        <dbReference type="PROSITE" id="PS51391"/>
    </source>
</evidence>
<name>A0A507CX12_9FUNG</name>
<dbReference type="GO" id="GO:0000993">
    <property type="term" value="F:RNA polymerase II complex binding"/>
    <property type="evidence" value="ECO:0007669"/>
    <property type="project" value="InterPro"/>
</dbReference>
<dbReference type="Gene3D" id="3.10.110.10">
    <property type="entry name" value="Ubiquitin Conjugating Enzyme"/>
    <property type="match status" value="1"/>
</dbReference>
<dbReference type="STRING" id="246404.A0A507CX12"/>
<dbReference type="PROSITE" id="PS50089">
    <property type="entry name" value="ZF_RING_2"/>
    <property type="match status" value="1"/>
</dbReference>
<dbReference type="GO" id="GO:0006369">
    <property type="term" value="P:termination of RNA polymerase II transcription"/>
    <property type="evidence" value="ECO:0007669"/>
    <property type="project" value="InterPro"/>
</dbReference>
<proteinExistence type="predicted"/>
<dbReference type="InterPro" id="IPR001841">
    <property type="entry name" value="Znf_RING"/>
</dbReference>
<evidence type="ECO:0000313" key="10">
    <source>
        <dbReference type="Proteomes" id="UP000320333"/>
    </source>
</evidence>
<dbReference type="Proteomes" id="UP000320333">
    <property type="component" value="Unassembled WGS sequence"/>
</dbReference>
<evidence type="ECO:0000256" key="2">
    <source>
        <dbReference type="ARBA" id="ARBA00022771"/>
    </source>
</evidence>
<dbReference type="InterPro" id="IPR016135">
    <property type="entry name" value="UBQ-conjugating_enzyme/RWD"/>
</dbReference>